<accession>A0ABV0Q6R2</accession>
<name>A0ABV0Q6R2_9TELE</name>
<dbReference type="Proteomes" id="UP001434883">
    <property type="component" value="Unassembled WGS sequence"/>
</dbReference>
<dbReference type="EMBL" id="JAHRIN010000525">
    <property type="protein sequence ID" value="MEQ2191188.1"/>
    <property type="molecule type" value="Genomic_DNA"/>
</dbReference>
<proteinExistence type="predicted"/>
<comment type="caution">
    <text evidence="1">The sequence shown here is derived from an EMBL/GenBank/DDBJ whole genome shotgun (WGS) entry which is preliminary data.</text>
</comment>
<evidence type="ECO:0000313" key="2">
    <source>
        <dbReference type="Proteomes" id="UP001434883"/>
    </source>
</evidence>
<evidence type="ECO:0000313" key="1">
    <source>
        <dbReference type="EMBL" id="MEQ2191188.1"/>
    </source>
</evidence>
<sequence length="86" mass="9920">MNSHLRFFTHSKCVDSAAGFHVFHTQDILLFYTLQQNKIGFAAAQPYSQWGQWYGNGPQISQYVPNGWQVPTYGVYSQAWNQQGFK</sequence>
<keyword evidence="2" id="KW-1185">Reference proteome</keyword>
<protein>
    <submittedName>
        <fullName evidence="1">Uncharacterized protein</fullName>
    </submittedName>
</protein>
<reference evidence="1 2" key="1">
    <citation type="submission" date="2021-06" db="EMBL/GenBank/DDBJ databases">
        <authorList>
            <person name="Palmer J.M."/>
        </authorList>
    </citation>
    <scope>NUCLEOTIDE SEQUENCE [LARGE SCALE GENOMIC DNA]</scope>
    <source>
        <strain evidence="1 2">XC_2019</strain>
        <tissue evidence="1">Muscle</tissue>
    </source>
</reference>
<organism evidence="1 2">
    <name type="scientific">Xenoophorus captivus</name>
    <dbReference type="NCBI Taxonomy" id="1517983"/>
    <lineage>
        <taxon>Eukaryota</taxon>
        <taxon>Metazoa</taxon>
        <taxon>Chordata</taxon>
        <taxon>Craniata</taxon>
        <taxon>Vertebrata</taxon>
        <taxon>Euteleostomi</taxon>
        <taxon>Actinopterygii</taxon>
        <taxon>Neopterygii</taxon>
        <taxon>Teleostei</taxon>
        <taxon>Neoteleostei</taxon>
        <taxon>Acanthomorphata</taxon>
        <taxon>Ovalentaria</taxon>
        <taxon>Atherinomorphae</taxon>
        <taxon>Cyprinodontiformes</taxon>
        <taxon>Goodeidae</taxon>
        <taxon>Xenoophorus</taxon>
    </lineage>
</organism>
<gene>
    <name evidence="1" type="ORF">XENOCAPTIV_023214</name>
</gene>